<keyword evidence="14" id="KW-1185">Reference proteome</keyword>
<dbReference type="STRING" id="139825.A0A401H0S5"/>
<evidence type="ECO:0000313" key="13">
    <source>
        <dbReference type="EMBL" id="GBE88014.1"/>
    </source>
</evidence>
<comment type="catalytic activity">
    <reaction evidence="8">
        <text>L-seryl-[protein] + ATP = O-phospho-L-seryl-[protein] + ADP + H(+)</text>
        <dbReference type="Rhea" id="RHEA:17989"/>
        <dbReference type="Rhea" id="RHEA-COMP:9863"/>
        <dbReference type="Rhea" id="RHEA-COMP:11604"/>
        <dbReference type="ChEBI" id="CHEBI:15378"/>
        <dbReference type="ChEBI" id="CHEBI:29999"/>
        <dbReference type="ChEBI" id="CHEBI:30616"/>
        <dbReference type="ChEBI" id="CHEBI:83421"/>
        <dbReference type="ChEBI" id="CHEBI:456216"/>
        <dbReference type="EC" id="2.7.11.1"/>
    </reaction>
</comment>
<dbReference type="PROSITE" id="PS50011">
    <property type="entry name" value="PROTEIN_KINASE_DOM"/>
    <property type="match status" value="1"/>
</dbReference>
<dbReference type="GO" id="GO:0004674">
    <property type="term" value="F:protein serine/threonine kinase activity"/>
    <property type="evidence" value="ECO:0007669"/>
    <property type="project" value="UniProtKB-KW"/>
</dbReference>
<dbReference type="FunFam" id="1.10.510.10:FF:000550">
    <property type="entry name" value="Serine/threonine kinase 16"/>
    <property type="match status" value="1"/>
</dbReference>
<dbReference type="InParanoid" id="A0A401H0S5"/>
<evidence type="ECO:0000256" key="10">
    <source>
        <dbReference type="RuleBase" id="RU000304"/>
    </source>
</evidence>
<evidence type="ECO:0000256" key="6">
    <source>
        <dbReference type="ARBA" id="ARBA00022840"/>
    </source>
</evidence>
<dbReference type="AlphaFoldDB" id="A0A401H0S5"/>
<evidence type="ECO:0000256" key="5">
    <source>
        <dbReference type="ARBA" id="ARBA00022777"/>
    </source>
</evidence>
<dbReference type="PROSITE" id="PS00107">
    <property type="entry name" value="PROTEIN_KINASE_ATP"/>
    <property type="match status" value="1"/>
</dbReference>
<dbReference type="FunCoup" id="A0A401H0S5">
    <property type="interactions" value="387"/>
</dbReference>
<feature type="compositionally biased region" description="Basic and acidic residues" evidence="11">
    <location>
        <begin position="196"/>
        <end position="210"/>
    </location>
</feature>
<protein>
    <recommendedName>
        <fullName evidence="1">non-specific serine/threonine protein kinase</fullName>
        <ecNumber evidence="1">2.7.11.1</ecNumber>
    </recommendedName>
</protein>
<dbReference type="Pfam" id="PF00069">
    <property type="entry name" value="Pkinase"/>
    <property type="match status" value="2"/>
</dbReference>
<comment type="caution">
    <text evidence="13">The sequence shown here is derived from an EMBL/GenBank/DDBJ whole genome shotgun (WGS) entry which is preliminary data.</text>
</comment>
<dbReference type="InterPro" id="IPR008271">
    <property type="entry name" value="Ser/Thr_kinase_AS"/>
</dbReference>
<dbReference type="EMBL" id="BFAD01000012">
    <property type="protein sequence ID" value="GBE88014.1"/>
    <property type="molecule type" value="Genomic_DNA"/>
</dbReference>
<dbReference type="PANTHER" id="PTHR45998">
    <property type="entry name" value="SERINE/THREONINE-PROTEIN KINASE 16"/>
    <property type="match status" value="1"/>
</dbReference>
<evidence type="ECO:0000256" key="4">
    <source>
        <dbReference type="ARBA" id="ARBA00022741"/>
    </source>
</evidence>
<evidence type="ECO:0000256" key="7">
    <source>
        <dbReference type="ARBA" id="ARBA00047899"/>
    </source>
</evidence>
<feature type="compositionally biased region" description="Low complexity" evidence="11">
    <location>
        <begin position="216"/>
        <end position="225"/>
    </location>
</feature>
<dbReference type="Gene3D" id="1.10.510.10">
    <property type="entry name" value="Transferase(Phosphotransferase) domain 1"/>
    <property type="match status" value="2"/>
</dbReference>
<dbReference type="GeneID" id="38784931"/>
<evidence type="ECO:0000313" key="14">
    <source>
        <dbReference type="Proteomes" id="UP000287166"/>
    </source>
</evidence>
<gene>
    <name evidence="13" type="ORF">SCP_1202400</name>
</gene>
<dbReference type="SMART" id="SM00220">
    <property type="entry name" value="S_TKc"/>
    <property type="match status" value="1"/>
</dbReference>
<dbReference type="GO" id="GO:0005794">
    <property type="term" value="C:Golgi apparatus"/>
    <property type="evidence" value="ECO:0007669"/>
    <property type="project" value="TreeGrafter"/>
</dbReference>
<evidence type="ECO:0000256" key="11">
    <source>
        <dbReference type="SAM" id="MobiDB-lite"/>
    </source>
</evidence>
<keyword evidence="5 13" id="KW-0418">Kinase</keyword>
<reference evidence="13 14" key="1">
    <citation type="journal article" date="2018" name="Sci. Rep.">
        <title>Genome sequence of the cauliflower mushroom Sparassis crispa (Hanabiratake) and its association with beneficial usage.</title>
        <authorList>
            <person name="Kiyama R."/>
            <person name="Furutani Y."/>
            <person name="Kawaguchi K."/>
            <person name="Nakanishi T."/>
        </authorList>
    </citation>
    <scope>NUCLEOTIDE SEQUENCE [LARGE SCALE GENOMIC DNA]</scope>
</reference>
<proteinExistence type="inferred from homology"/>
<dbReference type="InterPro" id="IPR052239">
    <property type="entry name" value="Ser/Thr-specific_kinases"/>
</dbReference>
<feature type="domain" description="Protein kinase" evidence="12">
    <location>
        <begin position="44"/>
        <end position="420"/>
    </location>
</feature>
<dbReference type="PROSITE" id="PS00108">
    <property type="entry name" value="PROTEIN_KINASE_ST"/>
    <property type="match status" value="1"/>
</dbReference>
<sequence length="424" mass="47521">MALQYPQLQSGFDNLKYQIKDAFWALSSCICQQSAKVKINGRTFKIVKVLGEGGFSFVYLAQDEHSGRQFALKKIRCPSGHEDVRQAMREVEAYRRFKHPNIIRILDSAVVQDPNGDGQIVYLFLPLYKRGNLQDAINANSINGTHFSEQEMLRLFKGTCEAVRAMHDYRAPVGSKNEHFPSRENQSSSAQRNTGRHSEDEEDMFPHPEGDGDGGYSYNSPGSGSAVPLMSRHRPSGEHETIFDGDEELNRIQQNNNETSGQTELVPYAHRDLKPGNVMIANDGTPILMDFGSAMKARIKVENRSQALLQQDIAAEQSTMAYRAPELFDVKTGITLDEKTDIWSLGCTLFALAYSHSPFENLQTTEQGGSIAMAVMNAQYKHPSSAYSQGLKNLIDSMLEVNPQERPDIHQVLETTERVLQSLR</sequence>
<comment type="catalytic activity">
    <reaction evidence="7">
        <text>L-threonyl-[protein] + ATP = O-phospho-L-threonyl-[protein] + ADP + H(+)</text>
        <dbReference type="Rhea" id="RHEA:46608"/>
        <dbReference type="Rhea" id="RHEA-COMP:11060"/>
        <dbReference type="Rhea" id="RHEA-COMP:11605"/>
        <dbReference type="ChEBI" id="CHEBI:15378"/>
        <dbReference type="ChEBI" id="CHEBI:30013"/>
        <dbReference type="ChEBI" id="CHEBI:30616"/>
        <dbReference type="ChEBI" id="CHEBI:61977"/>
        <dbReference type="ChEBI" id="CHEBI:456216"/>
        <dbReference type="EC" id="2.7.11.1"/>
    </reaction>
</comment>
<feature type="compositionally biased region" description="Basic and acidic residues" evidence="11">
    <location>
        <begin position="173"/>
        <end position="182"/>
    </location>
</feature>
<evidence type="ECO:0000256" key="8">
    <source>
        <dbReference type="ARBA" id="ARBA00048679"/>
    </source>
</evidence>
<evidence type="ECO:0000256" key="3">
    <source>
        <dbReference type="ARBA" id="ARBA00022679"/>
    </source>
</evidence>
<dbReference type="InterPro" id="IPR011009">
    <property type="entry name" value="Kinase-like_dom_sf"/>
</dbReference>
<evidence type="ECO:0000256" key="2">
    <source>
        <dbReference type="ARBA" id="ARBA00022527"/>
    </source>
</evidence>
<dbReference type="RefSeq" id="XP_027618927.1">
    <property type="nucleotide sequence ID" value="XM_027763126.1"/>
</dbReference>
<dbReference type="EC" id="2.7.11.1" evidence="1"/>
<keyword evidence="4 9" id="KW-0547">Nucleotide-binding</keyword>
<name>A0A401H0S5_9APHY</name>
<dbReference type="GO" id="GO:0006624">
    <property type="term" value="P:vacuolar protein processing"/>
    <property type="evidence" value="ECO:0007669"/>
    <property type="project" value="TreeGrafter"/>
</dbReference>
<evidence type="ECO:0000256" key="9">
    <source>
        <dbReference type="PROSITE-ProRule" id="PRU10141"/>
    </source>
</evidence>
<dbReference type="Proteomes" id="UP000287166">
    <property type="component" value="Unassembled WGS sequence"/>
</dbReference>
<dbReference type="PANTHER" id="PTHR45998:SF2">
    <property type="entry name" value="SERINE_THREONINE-PROTEIN KINASE 16"/>
    <property type="match status" value="1"/>
</dbReference>
<keyword evidence="3" id="KW-0808">Transferase</keyword>
<keyword evidence="6 9" id="KW-0067">ATP-binding</keyword>
<comment type="similarity">
    <text evidence="10">Belongs to the protein kinase superfamily.</text>
</comment>
<dbReference type="OrthoDB" id="248923at2759"/>
<evidence type="ECO:0000259" key="12">
    <source>
        <dbReference type="PROSITE" id="PS50011"/>
    </source>
</evidence>
<feature type="binding site" evidence="9">
    <location>
        <position position="73"/>
    </location>
    <ligand>
        <name>ATP</name>
        <dbReference type="ChEBI" id="CHEBI:30616"/>
    </ligand>
</feature>
<accession>A0A401H0S5</accession>
<dbReference type="GO" id="GO:0032889">
    <property type="term" value="P:regulation of vacuole fusion, non-autophagic"/>
    <property type="evidence" value="ECO:0007669"/>
    <property type="project" value="TreeGrafter"/>
</dbReference>
<organism evidence="13 14">
    <name type="scientific">Sparassis crispa</name>
    <dbReference type="NCBI Taxonomy" id="139825"/>
    <lineage>
        <taxon>Eukaryota</taxon>
        <taxon>Fungi</taxon>
        <taxon>Dikarya</taxon>
        <taxon>Basidiomycota</taxon>
        <taxon>Agaricomycotina</taxon>
        <taxon>Agaricomycetes</taxon>
        <taxon>Polyporales</taxon>
        <taxon>Sparassidaceae</taxon>
        <taxon>Sparassis</taxon>
    </lineage>
</organism>
<dbReference type="SUPFAM" id="SSF56112">
    <property type="entry name" value="Protein kinase-like (PK-like)"/>
    <property type="match status" value="1"/>
</dbReference>
<dbReference type="GO" id="GO:0005773">
    <property type="term" value="C:vacuole"/>
    <property type="evidence" value="ECO:0007669"/>
    <property type="project" value="GOC"/>
</dbReference>
<feature type="region of interest" description="Disordered" evidence="11">
    <location>
        <begin position="173"/>
        <end position="245"/>
    </location>
</feature>
<dbReference type="PIRSF" id="PIRSF000654">
    <property type="entry name" value="Integrin-linked_kinase"/>
    <property type="match status" value="1"/>
</dbReference>
<evidence type="ECO:0000256" key="1">
    <source>
        <dbReference type="ARBA" id="ARBA00012513"/>
    </source>
</evidence>
<dbReference type="InterPro" id="IPR017441">
    <property type="entry name" value="Protein_kinase_ATP_BS"/>
</dbReference>
<dbReference type="GO" id="GO:0005524">
    <property type="term" value="F:ATP binding"/>
    <property type="evidence" value="ECO:0007669"/>
    <property type="project" value="UniProtKB-UniRule"/>
</dbReference>
<dbReference type="InterPro" id="IPR000719">
    <property type="entry name" value="Prot_kinase_dom"/>
</dbReference>
<keyword evidence="2 10" id="KW-0723">Serine/threonine-protein kinase</keyword>
<feature type="compositionally biased region" description="Polar residues" evidence="11">
    <location>
        <begin position="183"/>
        <end position="193"/>
    </location>
</feature>